<keyword evidence="6" id="KW-0902">Two-component regulatory system</keyword>
<dbReference type="Gene3D" id="3.30.565.10">
    <property type="entry name" value="Histidine kinase-like ATPase, C-terminal domain"/>
    <property type="match status" value="1"/>
</dbReference>
<dbReference type="PANTHER" id="PTHR43047:SF72">
    <property type="entry name" value="OSMOSENSING HISTIDINE PROTEIN KINASE SLN1"/>
    <property type="match status" value="1"/>
</dbReference>
<dbReference type="SUPFAM" id="SSF55874">
    <property type="entry name" value="ATPase domain of HSP90 chaperone/DNA topoisomerase II/histidine kinase"/>
    <property type="match status" value="1"/>
</dbReference>
<dbReference type="SMART" id="SM00388">
    <property type="entry name" value="HisKA"/>
    <property type="match status" value="1"/>
</dbReference>
<comment type="catalytic activity">
    <reaction evidence="1">
        <text>ATP + protein L-histidine = ADP + protein N-phospho-L-histidine.</text>
        <dbReference type="EC" id="2.7.13.3"/>
    </reaction>
</comment>
<evidence type="ECO:0000256" key="2">
    <source>
        <dbReference type="ARBA" id="ARBA00012438"/>
    </source>
</evidence>
<evidence type="ECO:0000256" key="1">
    <source>
        <dbReference type="ARBA" id="ARBA00000085"/>
    </source>
</evidence>
<dbReference type="Pfam" id="PF02518">
    <property type="entry name" value="HATPase_c"/>
    <property type="match status" value="1"/>
</dbReference>
<dbReference type="InterPro" id="IPR000700">
    <property type="entry name" value="PAS-assoc_C"/>
</dbReference>
<dbReference type="EMBL" id="CP041186">
    <property type="protein sequence ID" value="QDG53844.1"/>
    <property type="molecule type" value="Genomic_DNA"/>
</dbReference>
<reference evidence="12 13" key="1">
    <citation type="submission" date="2019-06" db="EMBL/GenBank/DDBJ databases">
        <title>Persicimonas caeni gen. nov., sp. nov., a predatory bacterium isolated from solar saltern.</title>
        <authorList>
            <person name="Wang S."/>
        </authorList>
    </citation>
    <scope>NUCLEOTIDE SEQUENCE [LARGE SCALE GENOMIC DNA]</scope>
    <source>
        <strain evidence="12 13">YN101</strain>
    </source>
</reference>
<dbReference type="InterPro" id="IPR036890">
    <property type="entry name" value="HATPase_C_sf"/>
</dbReference>
<evidence type="ECO:0000256" key="5">
    <source>
        <dbReference type="ARBA" id="ARBA00022777"/>
    </source>
</evidence>
<dbReference type="FunFam" id="1.10.287.130:FF:000001">
    <property type="entry name" value="Two-component sensor histidine kinase"/>
    <property type="match status" value="1"/>
</dbReference>
<keyword evidence="13" id="KW-1185">Reference proteome</keyword>
<evidence type="ECO:0000259" key="11">
    <source>
        <dbReference type="PROSITE" id="PS50113"/>
    </source>
</evidence>
<dbReference type="SMART" id="SM00091">
    <property type="entry name" value="PAS"/>
    <property type="match status" value="1"/>
</dbReference>
<feature type="region of interest" description="Disordered" evidence="8">
    <location>
        <begin position="1"/>
        <end position="22"/>
    </location>
</feature>
<sequence length="393" mass="43709">MHYRERPSISVCGEPPLQGRRGQEAEVADLVTDGAEAQIQFEAIFEHSPNSMACADPQRRLIRVNQKFTELFGYTEQECLGRTTKFLYAHPEEYGRTGEQRYNVDAPLQPDAYVTEYRRKDGTTFFAETTGVQLRDNDGSLIGFIGVQRDLTEQIEFEAERRRLNEARSEFVAMVSHELRTPLTALLGTLDLLGRRGAELPGGVDRLVAMALRNGRRLGALINDILDVEKIDSGQLTMELDFFDVCDLVDDVVLGNQSFAEQHDVELRLSCSARAAEVCLDAGRFEQVLTNLLSNAIKFSPSGEVVEVVVQRVWGNRVRIEVCDHGPGIPGEFQGRIFERFAQAGTKPVRRTPGTGLGLSIARGLTEKMGGSIGFETEEGNGTTMYVEFPLEV</sequence>
<dbReference type="PROSITE" id="PS50112">
    <property type="entry name" value="PAS"/>
    <property type="match status" value="1"/>
</dbReference>
<dbReference type="PROSITE" id="PS50113">
    <property type="entry name" value="PAC"/>
    <property type="match status" value="1"/>
</dbReference>
<gene>
    <name evidence="12" type="ORF">FIV42_24805</name>
</gene>
<feature type="domain" description="PAC" evidence="11">
    <location>
        <begin position="111"/>
        <end position="163"/>
    </location>
</feature>
<dbReference type="EC" id="2.7.13.3" evidence="2"/>
<dbReference type="GO" id="GO:0000155">
    <property type="term" value="F:phosphorelay sensor kinase activity"/>
    <property type="evidence" value="ECO:0007669"/>
    <property type="project" value="InterPro"/>
</dbReference>
<dbReference type="InterPro" id="IPR001610">
    <property type="entry name" value="PAC"/>
</dbReference>
<dbReference type="Proteomes" id="UP000315995">
    <property type="component" value="Chromosome"/>
</dbReference>
<dbReference type="CDD" id="cd00082">
    <property type="entry name" value="HisKA"/>
    <property type="match status" value="1"/>
</dbReference>
<dbReference type="CDD" id="cd00130">
    <property type="entry name" value="PAS"/>
    <property type="match status" value="1"/>
</dbReference>
<dbReference type="InterPro" id="IPR003594">
    <property type="entry name" value="HATPase_dom"/>
</dbReference>
<dbReference type="InterPro" id="IPR035965">
    <property type="entry name" value="PAS-like_dom_sf"/>
</dbReference>
<evidence type="ECO:0000256" key="8">
    <source>
        <dbReference type="SAM" id="MobiDB-lite"/>
    </source>
</evidence>
<dbReference type="SMART" id="SM00086">
    <property type="entry name" value="PAC"/>
    <property type="match status" value="1"/>
</dbReference>
<evidence type="ECO:0000256" key="7">
    <source>
        <dbReference type="ARBA" id="ARBA00023136"/>
    </source>
</evidence>
<dbReference type="OrthoDB" id="9762798at2"/>
<keyword evidence="5" id="KW-0418">Kinase</keyword>
<dbReference type="InterPro" id="IPR003661">
    <property type="entry name" value="HisK_dim/P_dom"/>
</dbReference>
<dbReference type="Pfam" id="PF00512">
    <property type="entry name" value="HisKA"/>
    <property type="match status" value="1"/>
</dbReference>
<dbReference type="PROSITE" id="PS50109">
    <property type="entry name" value="HIS_KIN"/>
    <property type="match status" value="1"/>
</dbReference>
<protein>
    <recommendedName>
        <fullName evidence="2">histidine kinase</fullName>
        <ecNumber evidence="2">2.7.13.3</ecNumber>
    </recommendedName>
</protein>
<dbReference type="NCBIfam" id="TIGR00229">
    <property type="entry name" value="sensory_box"/>
    <property type="match status" value="1"/>
</dbReference>
<accession>A0A5B8YB25</accession>
<dbReference type="GO" id="GO:0009927">
    <property type="term" value="F:histidine phosphotransfer kinase activity"/>
    <property type="evidence" value="ECO:0007669"/>
    <property type="project" value="TreeGrafter"/>
</dbReference>
<organism evidence="12 13">
    <name type="scientific">Persicimonas caeni</name>
    <dbReference type="NCBI Taxonomy" id="2292766"/>
    <lineage>
        <taxon>Bacteria</taxon>
        <taxon>Deltaproteobacteria</taxon>
        <taxon>Bradymonadales</taxon>
        <taxon>Bradymonadaceae</taxon>
        <taxon>Persicimonas</taxon>
    </lineage>
</organism>
<dbReference type="PRINTS" id="PR00344">
    <property type="entry name" value="BCTRLSENSOR"/>
</dbReference>
<keyword evidence="3" id="KW-0597">Phosphoprotein</keyword>
<dbReference type="Gene3D" id="3.30.450.20">
    <property type="entry name" value="PAS domain"/>
    <property type="match status" value="1"/>
</dbReference>
<feature type="domain" description="Histidine kinase" evidence="9">
    <location>
        <begin position="174"/>
        <end position="393"/>
    </location>
</feature>
<dbReference type="AlphaFoldDB" id="A0A4Y6PZV7"/>
<dbReference type="FunFam" id="3.30.565.10:FF:000006">
    <property type="entry name" value="Sensor histidine kinase WalK"/>
    <property type="match status" value="1"/>
</dbReference>
<evidence type="ECO:0000259" key="10">
    <source>
        <dbReference type="PROSITE" id="PS50112"/>
    </source>
</evidence>
<dbReference type="GO" id="GO:0005886">
    <property type="term" value="C:plasma membrane"/>
    <property type="evidence" value="ECO:0007669"/>
    <property type="project" value="TreeGrafter"/>
</dbReference>
<dbReference type="Gene3D" id="1.10.287.130">
    <property type="match status" value="1"/>
</dbReference>
<keyword evidence="4" id="KW-0808">Transferase</keyword>
<dbReference type="SUPFAM" id="SSF55785">
    <property type="entry name" value="PYP-like sensor domain (PAS domain)"/>
    <property type="match status" value="1"/>
</dbReference>
<name>A0A4Y6PZV7_PERCE</name>
<dbReference type="InterPro" id="IPR005467">
    <property type="entry name" value="His_kinase_dom"/>
</dbReference>
<dbReference type="SMART" id="SM00387">
    <property type="entry name" value="HATPase_c"/>
    <property type="match status" value="1"/>
</dbReference>
<evidence type="ECO:0000313" key="12">
    <source>
        <dbReference type="EMBL" id="QDG53844.1"/>
    </source>
</evidence>
<evidence type="ECO:0000256" key="4">
    <source>
        <dbReference type="ARBA" id="ARBA00022679"/>
    </source>
</evidence>
<dbReference type="Pfam" id="PF13426">
    <property type="entry name" value="PAS_9"/>
    <property type="match status" value="1"/>
</dbReference>
<dbReference type="InterPro" id="IPR004358">
    <property type="entry name" value="Sig_transdc_His_kin-like_C"/>
</dbReference>
<dbReference type="PANTHER" id="PTHR43047">
    <property type="entry name" value="TWO-COMPONENT HISTIDINE PROTEIN KINASE"/>
    <property type="match status" value="1"/>
</dbReference>
<dbReference type="SUPFAM" id="SSF47384">
    <property type="entry name" value="Homodimeric domain of signal transducing histidine kinase"/>
    <property type="match status" value="1"/>
</dbReference>
<dbReference type="InterPro" id="IPR036097">
    <property type="entry name" value="HisK_dim/P_sf"/>
</dbReference>
<evidence type="ECO:0000259" key="9">
    <source>
        <dbReference type="PROSITE" id="PS50109"/>
    </source>
</evidence>
<accession>A0A4Y6PZV7</accession>
<evidence type="ECO:0000313" key="13">
    <source>
        <dbReference type="Proteomes" id="UP000315995"/>
    </source>
</evidence>
<dbReference type="InterPro" id="IPR000014">
    <property type="entry name" value="PAS"/>
</dbReference>
<keyword evidence="7" id="KW-0472">Membrane</keyword>
<proteinExistence type="predicted"/>
<feature type="domain" description="PAS" evidence="10">
    <location>
        <begin position="37"/>
        <end position="93"/>
    </location>
</feature>
<evidence type="ECO:0000256" key="6">
    <source>
        <dbReference type="ARBA" id="ARBA00023012"/>
    </source>
</evidence>
<evidence type="ECO:0000256" key="3">
    <source>
        <dbReference type="ARBA" id="ARBA00022553"/>
    </source>
</evidence>